<accession>A0A1C7MZN2</accession>
<comment type="caution">
    <text evidence="2">The sequence shown here is derived from an EMBL/GenBank/DDBJ whole genome shotgun (WGS) entry which is preliminary data.</text>
</comment>
<evidence type="ECO:0000313" key="2">
    <source>
        <dbReference type="EMBL" id="OBZ82320.1"/>
    </source>
</evidence>
<name>A0A1C7MZN2_9FUNG</name>
<sequence length="71" mass="8016">MPESYCSITLAVSIWTTVKLNIMCILSMTIIKRNYDPTSLIRKHIGFLGALVTLTHPNLTISFTSHNMNFT</sequence>
<keyword evidence="1" id="KW-1133">Transmembrane helix</keyword>
<dbReference type="InParanoid" id="A0A1C7MZN2"/>
<proteinExistence type="predicted"/>
<evidence type="ECO:0000313" key="3">
    <source>
        <dbReference type="Proteomes" id="UP000093000"/>
    </source>
</evidence>
<dbReference type="Proteomes" id="UP000093000">
    <property type="component" value="Unassembled WGS sequence"/>
</dbReference>
<gene>
    <name evidence="2" type="ORF">A0J61_09629</name>
</gene>
<feature type="transmembrane region" description="Helical" evidence="1">
    <location>
        <begin position="12"/>
        <end position="31"/>
    </location>
</feature>
<keyword evidence="1" id="KW-0472">Membrane</keyword>
<keyword evidence="1" id="KW-0812">Transmembrane</keyword>
<dbReference type="EMBL" id="LUGH01000894">
    <property type="protein sequence ID" value="OBZ82320.1"/>
    <property type="molecule type" value="Genomic_DNA"/>
</dbReference>
<dbReference type="AlphaFoldDB" id="A0A1C7MZN2"/>
<reference evidence="2 3" key="1">
    <citation type="submission" date="2016-03" db="EMBL/GenBank/DDBJ databases">
        <title>Choanephora cucurbitarum.</title>
        <authorList>
            <person name="Min B."/>
            <person name="Park H."/>
            <person name="Park J.-H."/>
            <person name="Shin H.-D."/>
            <person name="Choi I.-G."/>
        </authorList>
    </citation>
    <scope>NUCLEOTIDE SEQUENCE [LARGE SCALE GENOMIC DNA]</scope>
    <source>
        <strain evidence="2 3">KUS-F28377</strain>
    </source>
</reference>
<organism evidence="2 3">
    <name type="scientific">Choanephora cucurbitarum</name>
    <dbReference type="NCBI Taxonomy" id="101091"/>
    <lineage>
        <taxon>Eukaryota</taxon>
        <taxon>Fungi</taxon>
        <taxon>Fungi incertae sedis</taxon>
        <taxon>Mucoromycota</taxon>
        <taxon>Mucoromycotina</taxon>
        <taxon>Mucoromycetes</taxon>
        <taxon>Mucorales</taxon>
        <taxon>Mucorineae</taxon>
        <taxon>Choanephoraceae</taxon>
        <taxon>Choanephoroideae</taxon>
        <taxon>Choanephora</taxon>
    </lineage>
</organism>
<keyword evidence="3" id="KW-1185">Reference proteome</keyword>
<evidence type="ECO:0000256" key="1">
    <source>
        <dbReference type="SAM" id="Phobius"/>
    </source>
</evidence>
<protein>
    <submittedName>
        <fullName evidence="2">Uncharacterized protein</fullName>
    </submittedName>
</protein>